<protein>
    <submittedName>
        <fullName evidence="1">Uncharacterized protein</fullName>
    </submittedName>
</protein>
<dbReference type="GeneID" id="66078822"/>
<evidence type="ECO:0000313" key="2">
    <source>
        <dbReference type="Proteomes" id="UP001049176"/>
    </source>
</evidence>
<proteinExistence type="predicted"/>
<dbReference type="KEGG" id="more:E1B28_009746"/>
<sequence length="118" mass="12845">MVGPQDPLQHTFSDTVLGALRLDTSGANTRDILPHLWQLNIDSSVKNWSDHGLVSMLASRRDIDHRSPAGSVSRLKYLYINHLGDGIGFEDAAAAAQLRTLIEGGLVVTDWNGKAIII</sequence>
<reference evidence="1" key="1">
    <citation type="journal article" date="2021" name="Genome Biol. Evol.">
        <title>The assembled and annotated genome of the fairy-ring fungus Marasmius oreades.</title>
        <authorList>
            <person name="Hiltunen M."/>
            <person name="Ament-Velasquez S.L."/>
            <person name="Johannesson H."/>
        </authorList>
    </citation>
    <scope>NUCLEOTIDE SEQUENCE</scope>
    <source>
        <strain evidence="1">03SP1</strain>
    </source>
</reference>
<organism evidence="1 2">
    <name type="scientific">Marasmius oreades</name>
    <name type="common">fairy-ring Marasmius</name>
    <dbReference type="NCBI Taxonomy" id="181124"/>
    <lineage>
        <taxon>Eukaryota</taxon>
        <taxon>Fungi</taxon>
        <taxon>Dikarya</taxon>
        <taxon>Basidiomycota</taxon>
        <taxon>Agaricomycotina</taxon>
        <taxon>Agaricomycetes</taxon>
        <taxon>Agaricomycetidae</taxon>
        <taxon>Agaricales</taxon>
        <taxon>Marasmiineae</taxon>
        <taxon>Marasmiaceae</taxon>
        <taxon>Marasmius</taxon>
    </lineage>
</organism>
<accession>A0A9P7RVX1</accession>
<gene>
    <name evidence="1" type="ORF">E1B28_009746</name>
</gene>
<dbReference type="AlphaFoldDB" id="A0A9P7RVX1"/>
<dbReference type="Proteomes" id="UP001049176">
    <property type="component" value="Chromosome 6"/>
</dbReference>
<name>A0A9P7RVX1_9AGAR</name>
<dbReference type="RefSeq" id="XP_043007115.1">
    <property type="nucleotide sequence ID" value="XM_043154658.1"/>
</dbReference>
<comment type="caution">
    <text evidence="1">The sequence shown here is derived from an EMBL/GenBank/DDBJ whole genome shotgun (WGS) entry which is preliminary data.</text>
</comment>
<dbReference type="EMBL" id="CM032186">
    <property type="protein sequence ID" value="KAG7090645.1"/>
    <property type="molecule type" value="Genomic_DNA"/>
</dbReference>
<keyword evidence="2" id="KW-1185">Reference proteome</keyword>
<evidence type="ECO:0000313" key="1">
    <source>
        <dbReference type="EMBL" id="KAG7090645.1"/>
    </source>
</evidence>